<gene>
    <name evidence="2" type="ORF">AXG93_4280s1010</name>
</gene>
<proteinExistence type="predicted"/>
<evidence type="ECO:0000256" key="1">
    <source>
        <dbReference type="SAM" id="MobiDB-lite"/>
    </source>
</evidence>
<dbReference type="AlphaFoldDB" id="A0A176WP39"/>
<comment type="caution">
    <text evidence="2">The sequence shown here is derived from an EMBL/GenBank/DDBJ whole genome shotgun (WGS) entry which is preliminary data.</text>
</comment>
<evidence type="ECO:0000313" key="3">
    <source>
        <dbReference type="Proteomes" id="UP000077202"/>
    </source>
</evidence>
<organism evidence="2 3">
    <name type="scientific">Marchantia polymorpha subsp. ruderalis</name>
    <dbReference type="NCBI Taxonomy" id="1480154"/>
    <lineage>
        <taxon>Eukaryota</taxon>
        <taxon>Viridiplantae</taxon>
        <taxon>Streptophyta</taxon>
        <taxon>Embryophyta</taxon>
        <taxon>Marchantiophyta</taxon>
        <taxon>Marchantiopsida</taxon>
        <taxon>Marchantiidae</taxon>
        <taxon>Marchantiales</taxon>
        <taxon>Marchantiaceae</taxon>
        <taxon>Marchantia</taxon>
    </lineage>
</organism>
<evidence type="ECO:0000313" key="2">
    <source>
        <dbReference type="EMBL" id="OAE34052.1"/>
    </source>
</evidence>
<name>A0A176WP39_MARPO</name>
<dbReference type="Proteomes" id="UP000077202">
    <property type="component" value="Unassembled WGS sequence"/>
</dbReference>
<dbReference type="EMBL" id="LVLJ01000456">
    <property type="protein sequence ID" value="OAE34052.1"/>
    <property type="molecule type" value="Genomic_DNA"/>
</dbReference>
<feature type="region of interest" description="Disordered" evidence="1">
    <location>
        <begin position="59"/>
        <end position="78"/>
    </location>
</feature>
<protein>
    <submittedName>
        <fullName evidence="2">Uncharacterized protein</fullName>
    </submittedName>
</protein>
<feature type="region of interest" description="Disordered" evidence="1">
    <location>
        <begin position="99"/>
        <end position="121"/>
    </location>
</feature>
<reference evidence="2" key="1">
    <citation type="submission" date="2016-03" db="EMBL/GenBank/DDBJ databases">
        <title>Mechanisms controlling the formation of the plant cell surface in tip-growing cells are functionally conserved among land plants.</title>
        <authorList>
            <person name="Honkanen S."/>
            <person name="Jones V.A."/>
            <person name="Morieri G."/>
            <person name="Champion C."/>
            <person name="Hetherington A.J."/>
            <person name="Kelly S."/>
            <person name="Saint-Marcoux D."/>
            <person name="Proust H."/>
            <person name="Prescott H."/>
            <person name="Dolan L."/>
        </authorList>
    </citation>
    <scope>NUCLEOTIDE SEQUENCE [LARGE SCALE GENOMIC DNA]</scope>
    <source>
        <tissue evidence="2">Whole gametophyte</tissue>
    </source>
</reference>
<sequence>MCIRKLEAISTQKYTETKLLTSNKMALIFTHVTRQSKQKTWSQAWRKALLSLTFSRQIGHSSKEVPSTAPPHADIDASEAMPPRLSCLLLSSAAPGVSDLHDVEEESRRATIPSCSGEQEK</sequence>
<accession>A0A176WP39</accession>
<keyword evidence="3" id="KW-1185">Reference proteome</keyword>